<sequence>MDVAGGDSHHRNPGITEDAVFYSIYPDDLPPSASPSSVDAALHSLLLSLHSLLRPLLSDYVWQHEPFLLSPASSSSSCRLCCSPPIPHLHGKTRFGDNLEDEWFIVFLLFQISRTLPFLSIRVWDSDGEFLLIEAAFSLPRWLNPDSSHNRVFIRAGDLHIVPKHLFPSTPSLIDSLDALRDSTADTRASSSVQSALKKKISCYPDKARANMQRVTIRVPLPVAQVLKHEPSLISLAVEGFYDRDIDSMKHASRMEKFLRKEAAEGEIEMIRISVRMSRVMYAQLVQQSFQAPRCYPMPRREDGPLAYKEAELGMKVACGFEMMYQERKSAGEEVKGSTWEAFRERLDRSGCFDGILPGSKDYQRVLDGALQYYRSSSLYSRTRDTMIAPVKRIDEILASEYSIKDFNSQWLPPPDEDSWLYNGENELNSALLEKQREMEMYESKHNKGKRTKDQFTGSSSQPSDSYVKDVAESMQSFVRKVSTFEGADVPHNWSNKVHLDADQFMKEMESFLGPGAQDGNDDVDGRDSSSDMDFEDSEDESATDEEAMKGDAEDSFMRSYSDVLNKQLSSTTLKKSFIHEHNDKKATTSNSRKDIDEDLSPVDVDLNLVQSFLDSFASQQGLPGPASNLLGLMGLEIPPDDNL</sequence>
<reference evidence="2 3" key="1">
    <citation type="journal article" date="2017" name="Nature">
        <title>The Apostasia genome and the evolution of orchids.</title>
        <authorList>
            <person name="Zhang G.Q."/>
            <person name="Liu K.W."/>
            <person name="Li Z."/>
            <person name="Lohaus R."/>
            <person name="Hsiao Y.Y."/>
            <person name="Niu S.C."/>
            <person name="Wang J.Y."/>
            <person name="Lin Y.C."/>
            <person name="Xu Q."/>
            <person name="Chen L.J."/>
            <person name="Yoshida K."/>
            <person name="Fujiwara S."/>
            <person name="Wang Z.W."/>
            <person name="Zhang Y.Q."/>
            <person name="Mitsuda N."/>
            <person name="Wang M."/>
            <person name="Liu G.H."/>
            <person name="Pecoraro L."/>
            <person name="Huang H.X."/>
            <person name="Xiao X.J."/>
            <person name="Lin M."/>
            <person name="Wu X.Y."/>
            <person name="Wu W.L."/>
            <person name="Chen Y.Y."/>
            <person name="Chang S.B."/>
            <person name="Sakamoto S."/>
            <person name="Ohme-Takagi M."/>
            <person name="Yagi M."/>
            <person name="Zeng S.J."/>
            <person name="Shen C.Y."/>
            <person name="Yeh C.M."/>
            <person name="Luo Y.B."/>
            <person name="Tsai W.C."/>
            <person name="Van de Peer Y."/>
            <person name="Liu Z.J."/>
        </authorList>
    </citation>
    <scope>NUCLEOTIDE SEQUENCE [LARGE SCALE GENOMIC DNA]</scope>
    <source>
        <strain evidence="3">cv. Shenzhen</strain>
        <tissue evidence="2">Stem</tissue>
    </source>
</reference>
<evidence type="ECO:0000313" key="3">
    <source>
        <dbReference type="Proteomes" id="UP000236161"/>
    </source>
</evidence>
<feature type="region of interest" description="Disordered" evidence="1">
    <location>
        <begin position="512"/>
        <end position="554"/>
    </location>
</feature>
<keyword evidence="3" id="KW-1185">Reference proteome</keyword>
<dbReference type="InterPro" id="IPR010770">
    <property type="entry name" value="Ecd"/>
</dbReference>
<dbReference type="PANTHER" id="PTHR13060">
    <property type="entry name" value="SGT1 PROTEIN HSGT1 SUPPRESSOR OF GCR2"/>
    <property type="match status" value="1"/>
</dbReference>
<evidence type="ECO:0000313" key="2">
    <source>
        <dbReference type="EMBL" id="PKA66287.1"/>
    </source>
</evidence>
<evidence type="ECO:0000256" key="1">
    <source>
        <dbReference type="SAM" id="MobiDB-lite"/>
    </source>
</evidence>
<dbReference type="Proteomes" id="UP000236161">
    <property type="component" value="Unassembled WGS sequence"/>
</dbReference>
<dbReference type="EMBL" id="KZ451886">
    <property type="protein sequence ID" value="PKA66287.1"/>
    <property type="molecule type" value="Genomic_DNA"/>
</dbReference>
<gene>
    <name evidence="2" type="ORF">AXF42_Ash006984</name>
</gene>
<name>A0A2I0BER1_9ASPA</name>
<dbReference type="PANTHER" id="PTHR13060:SF0">
    <property type="entry name" value="PROTEIN ECDYSONELESS HOMOLOG"/>
    <property type="match status" value="1"/>
</dbReference>
<protein>
    <submittedName>
        <fullName evidence="2">Protein SGT1 like</fullName>
    </submittedName>
</protein>
<dbReference type="AlphaFoldDB" id="A0A2I0BER1"/>
<dbReference type="Pfam" id="PF07093">
    <property type="entry name" value="SGT1"/>
    <property type="match status" value="1"/>
</dbReference>
<dbReference type="OrthoDB" id="27237at2759"/>
<feature type="region of interest" description="Disordered" evidence="1">
    <location>
        <begin position="442"/>
        <end position="468"/>
    </location>
</feature>
<proteinExistence type="predicted"/>
<feature type="compositionally biased region" description="Acidic residues" evidence="1">
    <location>
        <begin position="531"/>
        <end position="546"/>
    </location>
</feature>
<dbReference type="STRING" id="1088818.A0A2I0BER1"/>
<dbReference type="GO" id="GO:0005634">
    <property type="term" value="C:nucleus"/>
    <property type="evidence" value="ECO:0007669"/>
    <property type="project" value="TreeGrafter"/>
</dbReference>
<accession>A0A2I0BER1</accession>
<feature type="compositionally biased region" description="Polar residues" evidence="1">
    <location>
        <begin position="455"/>
        <end position="465"/>
    </location>
</feature>
<organism evidence="2 3">
    <name type="scientific">Apostasia shenzhenica</name>
    <dbReference type="NCBI Taxonomy" id="1088818"/>
    <lineage>
        <taxon>Eukaryota</taxon>
        <taxon>Viridiplantae</taxon>
        <taxon>Streptophyta</taxon>
        <taxon>Embryophyta</taxon>
        <taxon>Tracheophyta</taxon>
        <taxon>Spermatophyta</taxon>
        <taxon>Magnoliopsida</taxon>
        <taxon>Liliopsida</taxon>
        <taxon>Asparagales</taxon>
        <taxon>Orchidaceae</taxon>
        <taxon>Apostasioideae</taxon>
        <taxon>Apostasia</taxon>
    </lineage>
</organism>